<dbReference type="GO" id="GO:0000796">
    <property type="term" value="C:condensin complex"/>
    <property type="evidence" value="ECO:0007669"/>
    <property type="project" value="InterPro"/>
</dbReference>
<evidence type="ECO:0000256" key="1">
    <source>
        <dbReference type="ARBA" id="ARBA00004286"/>
    </source>
</evidence>
<feature type="compositionally biased region" description="Acidic residues" evidence="8">
    <location>
        <begin position="1025"/>
        <end position="1076"/>
    </location>
</feature>
<feature type="compositionally biased region" description="Polar residues" evidence="8">
    <location>
        <begin position="1"/>
        <end position="11"/>
    </location>
</feature>
<gene>
    <name evidence="10" type="ORF">I316_04780</name>
</gene>
<name>A0A1B9GRQ5_9TREE</name>
<dbReference type="EMBL" id="KI669504">
    <property type="protein sequence ID" value="OCF33706.1"/>
    <property type="molecule type" value="Genomic_DNA"/>
</dbReference>
<dbReference type="GO" id="GO:0051301">
    <property type="term" value="P:cell division"/>
    <property type="evidence" value="ECO:0007669"/>
    <property type="project" value="UniProtKB-KW"/>
</dbReference>
<feature type="compositionally biased region" description="Low complexity" evidence="8">
    <location>
        <begin position="999"/>
        <end position="1014"/>
    </location>
</feature>
<dbReference type="Gene3D" id="1.25.10.10">
    <property type="entry name" value="Leucine-rich Repeat Variant"/>
    <property type="match status" value="1"/>
</dbReference>
<comment type="similarity">
    <text evidence="2">Belongs to the CND3 (condensin subunit 3) family.</text>
</comment>
<reference evidence="11" key="2">
    <citation type="submission" date="2013-12" db="EMBL/GenBank/DDBJ databases">
        <title>Evolution of pathogenesis and genome organization in the Tremellales.</title>
        <authorList>
            <person name="Cuomo C."/>
            <person name="Litvintseva A."/>
            <person name="Heitman J."/>
            <person name="Chen Y."/>
            <person name="Sun S."/>
            <person name="Springer D."/>
            <person name="Dromer F."/>
            <person name="Young S."/>
            <person name="Zeng Q."/>
            <person name="Chapman S."/>
            <person name="Gujja S."/>
            <person name="Saif S."/>
            <person name="Birren B."/>
        </authorList>
    </citation>
    <scope>NUCLEOTIDE SEQUENCE [LARGE SCALE GENOMIC DNA]</scope>
    <source>
        <strain evidence="11">BCC8398</strain>
    </source>
</reference>
<dbReference type="InterPro" id="IPR016024">
    <property type="entry name" value="ARM-type_fold"/>
</dbReference>
<dbReference type="AlphaFoldDB" id="A0A1B9GRQ5"/>
<feature type="compositionally biased region" description="Polar residues" evidence="8">
    <location>
        <begin position="938"/>
        <end position="947"/>
    </location>
</feature>
<keyword evidence="6" id="KW-0226">DNA condensation</keyword>
<feature type="region of interest" description="Disordered" evidence="8">
    <location>
        <begin position="510"/>
        <end position="532"/>
    </location>
</feature>
<evidence type="ECO:0000313" key="10">
    <source>
        <dbReference type="EMBL" id="OCF33706.1"/>
    </source>
</evidence>
<feature type="region of interest" description="Disordered" evidence="8">
    <location>
        <begin position="1"/>
        <end position="20"/>
    </location>
</feature>
<dbReference type="InterPro" id="IPR011989">
    <property type="entry name" value="ARM-like"/>
</dbReference>
<evidence type="ECO:0000256" key="5">
    <source>
        <dbReference type="ARBA" id="ARBA00022776"/>
    </source>
</evidence>
<keyword evidence="11" id="KW-1185">Reference proteome</keyword>
<protein>
    <submittedName>
        <fullName evidence="10">Condensin complex subunit 3</fullName>
    </submittedName>
</protein>
<evidence type="ECO:0000313" key="11">
    <source>
        <dbReference type="Proteomes" id="UP000092666"/>
    </source>
</evidence>
<evidence type="ECO:0000256" key="4">
    <source>
        <dbReference type="ARBA" id="ARBA00022618"/>
    </source>
</evidence>
<accession>A0A1B9GRQ5</accession>
<dbReference type="SUPFAM" id="SSF48371">
    <property type="entry name" value="ARM repeat"/>
    <property type="match status" value="1"/>
</dbReference>
<dbReference type="GO" id="GO:0000793">
    <property type="term" value="C:condensed chromosome"/>
    <property type="evidence" value="ECO:0007669"/>
    <property type="project" value="TreeGrafter"/>
</dbReference>
<evidence type="ECO:0000256" key="8">
    <source>
        <dbReference type="SAM" id="MobiDB-lite"/>
    </source>
</evidence>
<keyword evidence="3" id="KW-0158">Chromosome</keyword>
<evidence type="ECO:0000256" key="6">
    <source>
        <dbReference type="ARBA" id="ARBA00023067"/>
    </source>
</evidence>
<dbReference type="GO" id="GO:0007076">
    <property type="term" value="P:mitotic chromosome condensation"/>
    <property type="evidence" value="ECO:0007669"/>
    <property type="project" value="InterPro"/>
</dbReference>
<keyword evidence="5" id="KW-0498">Mitosis</keyword>
<feature type="region of interest" description="Disordered" evidence="8">
    <location>
        <begin position="911"/>
        <end position="1076"/>
    </location>
</feature>
<dbReference type="PANTHER" id="PTHR14418:SF5">
    <property type="entry name" value="CONDENSIN COMPLEX SUBUNIT 3"/>
    <property type="match status" value="1"/>
</dbReference>
<comment type="subcellular location">
    <subcellularLocation>
        <location evidence="1">Chromosome</location>
    </subcellularLocation>
</comment>
<dbReference type="InterPro" id="IPR025977">
    <property type="entry name" value="Cnd3_C"/>
</dbReference>
<evidence type="ECO:0000256" key="7">
    <source>
        <dbReference type="ARBA" id="ARBA00023306"/>
    </source>
</evidence>
<dbReference type="STRING" id="1296120.A0A1B9GRQ5"/>
<dbReference type="PANTHER" id="PTHR14418">
    <property type="entry name" value="CONDENSIN COMPLEX SUBUNIT 3-RELATED"/>
    <property type="match status" value="1"/>
</dbReference>
<dbReference type="Pfam" id="PF12719">
    <property type="entry name" value="Cnd3"/>
    <property type="match status" value="1"/>
</dbReference>
<sequence length="1076" mass="118718">MVSATSSQQPKSRPRALTPSFLTDSLPTLLPPIFEQVQHTTANHRKNLVHLRKIQDQCATITESAPASKGIKLIKGTRLVGEKAFNTLFVDMVNRVLPVKKGVSVADRVVKFVASYVAYATEQDLASRPEGDEDDDVQTPTSRFVTKLLKHLLAGMEAKDKNVRFRVTLLIVSMINGLGEMDDDLYLLLRKSLLDRSRDKEAAVRVQAALGLAKLQSGEDEDDLEEGEESLGEVLLNLLRYDPAAEVRRAALYNLARTSSTLPHILARIRDIDPILRRTVYAGSLSATALPDARILSIAQREEIVRNGLGDREGSVRKATAGMLGGWLDQAEGDLLEFVSRFDVVSSQVAEDALVSVFVTRPETLDTVEFDDTFWTSLTPEKAFLARVFVDHCIANKDEARLEEVLPVVTALAFRIQDEYNNLVGAANEESDEVTERSFIVGELLRLAVNLDYADEIGRRKMFQLAREMISQANLPESLIPKCLDVLSKIANGERDLIRVVVDVVTELREGEEADDEDPPQDSQSSSVGDGSLSVIRRRSAVPRANPEDPEAKIQAALIDLRCLLICISLLERVHTNLQDNSVFHGLLPDLIIPAVRNKEEPALRDQGMICLGLCCMIDEKMAANSLGLFIQQLSAADDELKVKVCQILFDLFMVHDINELVSKTMAPEKVVELVQHILGQESPELQAVACEGVAKLMLAGMISDEMVLQSLVLLYFSPETADNQPVRQCLTYFLPVYCYSAPENQRRMLSIFSETFSLLAELAEDARDEEMPPLAQMGLMMVDWLDPYKTVEREGVAIDTTVHLDLAIEVLKAILTETSSPMRKALASFLSKLNLPEPEDNAAETYKLKSLLALTAAVRAKRPFGDSMSKNALVKLDGVLLKKWPEQLEGFDEDAFRAEGEENKAVEELFGLIDDTEEKDLDAQSEVGSRRGKRAGSTASSIGQSRRGSRARMSATPSFSDITDDNDDRSTNLGSDNDNDEDEDDATAATKSTRRKSGSGSASKSKSGSGPAAKGKKGKMQVVQEEDEDEDEHAEGEGEGEPEEEEEEEDDTEVESLLVDEEEGDDDDDEDELAI</sequence>
<feature type="domain" description="Nuclear condensin complex subunit 3 C-terminal" evidence="9">
    <location>
        <begin position="562"/>
        <end position="836"/>
    </location>
</feature>
<dbReference type="InterPro" id="IPR027165">
    <property type="entry name" value="CND3"/>
</dbReference>
<dbReference type="Proteomes" id="UP000092666">
    <property type="component" value="Unassembled WGS sequence"/>
</dbReference>
<proteinExistence type="inferred from homology"/>
<reference evidence="10 11" key="1">
    <citation type="submission" date="2013-07" db="EMBL/GenBank/DDBJ databases">
        <title>The Genome Sequence of Cryptococcus heveanensis BCC8398.</title>
        <authorList>
            <consortium name="The Broad Institute Genome Sequencing Platform"/>
            <person name="Cuomo C."/>
            <person name="Litvintseva A."/>
            <person name="Chen Y."/>
            <person name="Heitman J."/>
            <person name="Sun S."/>
            <person name="Springer D."/>
            <person name="Dromer F."/>
            <person name="Young S.K."/>
            <person name="Zeng Q."/>
            <person name="Gargeya S."/>
            <person name="Fitzgerald M."/>
            <person name="Abouelleil A."/>
            <person name="Alvarado L."/>
            <person name="Berlin A.M."/>
            <person name="Chapman S.B."/>
            <person name="Dewar J."/>
            <person name="Goldberg J."/>
            <person name="Griggs A."/>
            <person name="Gujja S."/>
            <person name="Hansen M."/>
            <person name="Howarth C."/>
            <person name="Imamovic A."/>
            <person name="Larimer J."/>
            <person name="McCowan C."/>
            <person name="Murphy C."/>
            <person name="Pearson M."/>
            <person name="Priest M."/>
            <person name="Roberts A."/>
            <person name="Saif S."/>
            <person name="Shea T."/>
            <person name="Sykes S."/>
            <person name="Wortman J."/>
            <person name="Nusbaum C."/>
            <person name="Birren B."/>
        </authorList>
    </citation>
    <scope>NUCLEOTIDE SEQUENCE [LARGE SCALE GENOMIC DNA]</scope>
    <source>
        <strain evidence="10 11">BCC8398</strain>
    </source>
</reference>
<organism evidence="10 11">
    <name type="scientific">Kwoniella heveanensis BCC8398</name>
    <dbReference type="NCBI Taxonomy" id="1296120"/>
    <lineage>
        <taxon>Eukaryota</taxon>
        <taxon>Fungi</taxon>
        <taxon>Dikarya</taxon>
        <taxon>Basidiomycota</taxon>
        <taxon>Agaricomycotina</taxon>
        <taxon>Tremellomycetes</taxon>
        <taxon>Tremellales</taxon>
        <taxon>Cryptococcaceae</taxon>
        <taxon>Kwoniella</taxon>
    </lineage>
</organism>
<evidence type="ECO:0000256" key="2">
    <source>
        <dbReference type="ARBA" id="ARBA00006533"/>
    </source>
</evidence>
<evidence type="ECO:0000256" key="3">
    <source>
        <dbReference type="ARBA" id="ARBA00022454"/>
    </source>
</evidence>
<feature type="compositionally biased region" description="Low complexity" evidence="8">
    <location>
        <begin position="521"/>
        <end position="532"/>
    </location>
</feature>
<dbReference type="OrthoDB" id="27187at2759"/>
<evidence type="ECO:0000259" key="9">
    <source>
        <dbReference type="Pfam" id="PF12719"/>
    </source>
</evidence>
<feature type="compositionally biased region" description="Acidic residues" evidence="8">
    <location>
        <begin position="978"/>
        <end position="987"/>
    </location>
</feature>
<keyword evidence="4" id="KW-0132">Cell division</keyword>
<keyword evidence="7" id="KW-0131">Cell cycle</keyword>